<keyword evidence="1" id="KW-0511">Multifunctional enzyme</keyword>
<dbReference type="Proteomes" id="UP001237642">
    <property type="component" value="Unassembled WGS sequence"/>
</dbReference>
<dbReference type="GO" id="GO:0015074">
    <property type="term" value="P:DNA integration"/>
    <property type="evidence" value="ECO:0007669"/>
    <property type="project" value="InterPro"/>
</dbReference>
<dbReference type="InterPro" id="IPR000477">
    <property type="entry name" value="RT_dom"/>
</dbReference>
<dbReference type="Gene3D" id="3.30.420.10">
    <property type="entry name" value="Ribonuclease H-like superfamily/Ribonuclease H"/>
    <property type="match status" value="2"/>
</dbReference>
<evidence type="ECO:0000256" key="1">
    <source>
        <dbReference type="ARBA" id="ARBA00023268"/>
    </source>
</evidence>
<sequence>MAPEDIDKTTFITHRVVYAYKVMPFGLINAGATYQRMMNAIFGSQLGRNMESYVDDMIAKSKHIPDHIKDLKEHFDNLRKHNMKLNPEKCTFGVGAGKFLGFLITHKGIEANPEKIRAIQEMQPPRAQNDIQRLAGQLATLRKFISKLAEICLPFFDTLKGAKNTKKIEWNGECQRAFEKIKEYLTEPPILCKSEANEPLELYLTAGPRVVSAALIRDHQGRQNPIYYVSQVLKNAETRYPNIEKFALSLEQLTEPDEQPWSLYVDGSSTQDRSGAGVILTSPDKFEVQQTLWFGFKATNNQAEYEALIAGLRLARALQVHKLRIHSDSQVDRENNEKADILSKLTDLTTQEQPSSVYLELLPEPSIDNSPVLLVVERTTWMTPLINYIWDGDLPLDKNEARRVKYKATRFFLKDGNVPRQSPVFSSSVLSPIPFSIWGIDIIGSFPWAKGNLRYIIVAVDYMTKWAEAQAVRNITQDDCIQFMENLIMRFWLPQILVSDNGTQFLGSDFTGYLSERGIKHKKASVGYP</sequence>
<dbReference type="Gene3D" id="3.30.70.270">
    <property type="match status" value="2"/>
</dbReference>
<evidence type="ECO:0000259" key="2">
    <source>
        <dbReference type="PROSITE" id="PS50878"/>
    </source>
</evidence>
<evidence type="ECO:0000259" key="3">
    <source>
        <dbReference type="PROSITE" id="PS50994"/>
    </source>
</evidence>
<dbReference type="InterPro" id="IPR012337">
    <property type="entry name" value="RNaseH-like_sf"/>
</dbReference>
<dbReference type="GO" id="GO:0004523">
    <property type="term" value="F:RNA-DNA hybrid ribonuclease activity"/>
    <property type="evidence" value="ECO:0007669"/>
    <property type="project" value="InterPro"/>
</dbReference>
<dbReference type="PROSITE" id="PS50994">
    <property type="entry name" value="INTEGRASE"/>
    <property type="match status" value="1"/>
</dbReference>
<feature type="domain" description="Integrase catalytic" evidence="3">
    <location>
        <begin position="430"/>
        <end position="529"/>
    </location>
</feature>
<dbReference type="InterPro" id="IPR036397">
    <property type="entry name" value="RNaseH_sf"/>
</dbReference>
<keyword evidence="5" id="KW-1185">Reference proteome</keyword>
<proteinExistence type="predicted"/>
<dbReference type="AlphaFoldDB" id="A0AAD8I2R7"/>
<comment type="caution">
    <text evidence="4">The sequence shown here is derived from an EMBL/GenBank/DDBJ whole genome shotgun (WGS) entry which is preliminary data.</text>
</comment>
<organism evidence="4 5">
    <name type="scientific">Heracleum sosnowskyi</name>
    <dbReference type="NCBI Taxonomy" id="360622"/>
    <lineage>
        <taxon>Eukaryota</taxon>
        <taxon>Viridiplantae</taxon>
        <taxon>Streptophyta</taxon>
        <taxon>Embryophyta</taxon>
        <taxon>Tracheophyta</taxon>
        <taxon>Spermatophyta</taxon>
        <taxon>Magnoliopsida</taxon>
        <taxon>eudicotyledons</taxon>
        <taxon>Gunneridae</taxon>
        <taxon>Pentapetalae</taxon>
        <taxon>asterids</taxon>
        <taxon>campanulids</taxon>
        <taxon>Apiales</taxon>
        <taxon>Apiaceae</taxon>
        <taxon>Apioideae</taxon>
        <taxon>apioid superclade</taxon>
        <taxon>Tordylieae</taxon>
        <taxon>Tordyliinae</taxon>
        <taxon>Heracleum</taxon>
    </lineage>
</organism>
<dbReference type="CDD" id="cd01647">
    <property type="entry name" value="RT_LTR"/>
    <property type="match status" value="1"/>
</dbReference>
<gene>
    <name evidence="4" type="ORF">POM88_032718</name>
</gene>
<protein>
    <submittedName>
        <fullName evidence="4">Uncharacterized protein</fullName>
    </submittedName>
</protein>
<feature type="domain" description="Reverse transcriptase" evidence="2">
    <location>
        <begin position="1"/>
        <end position="104"/>
    </location>
</feature>
<dbReference type="InterPro" id="IPR043502">
    <property type="entry name" value="DNA/RNA_pol_sf"/>
</dbReference>
<dbReference type="SUPFAM" id="SSF53098">
    <property type="entry name" value="Ribonuclease H-like"/>
    <property type="match status" value="2"/>
</dbReference>
<dbReference type="InterPro" id="IPR041577">
    <property type="entry name" value="RT_RNaseH_2"/>
</dbReference>
<name>A0AAD8I2R7_9APIA</name>
<dbReference type="InterPro" id="IPR001584">
    <property type="entry name" value="Integrase_cat-core"/>
</dbReference>
<dbReference type="InterPro" id="IPR043128">
    <property type="entry name" value="Rev_trsase/Diguanyl_cyclase"/>
</dbReference>
<dbReference type="SUPFAM" id="SSF56672">
    <property type="entry name" value="DNA/RNA polymerases"/>
    <property type="match status" value="1"/>
</dbReference>
<reference evidence="4" key="2">
    <citation type="submission" date="2023-05" db="EMBL/GenBank/DDBJ databases">
        <authorList>
            <person name="Schelkunov M.I."/>
        </authorList>
    </citation>
    <scope>NUCLEOTIDE SEQUENCE</scope>
    <source>
        <strain evidence="4">Hsosn_3</strain>
        <tissue evidence="4">Leaf</tissue>
    </source>
</reference>
<dbReference type="Pfam" id="PF13456">
    <property type="entry name" value="RVT_3"/>
    <property type="match status" value="1"/>
</dbReference>
<dbReference type="Pfam" id="PF00665">
    <property type="entry name" value="rve"/>
    <property type="match status" value="1"/>
</dbReference>
<dbReference type="GO" id="GO:0003676">
    <property type="term" value="F:nucleic acid binding"/>
    <property type="evidence" value="ECO:0007669"/>
    <property type="project" value="InterPro"/>
</dbReference>
<evidence type="ECO:0000313" key="5">
    <source>
        <dbReference type="Proteomes" id="UP001237642"/>
    </source>
</evidence>
<dbReference type="PANTHER" id="PTHR37984:SF5">
    <property type="entry name" value="PROTEIN NYNRIN-LIKE"/>
    <property type="match status" value="1"/>
</dbReference>
<dbReference type="EMBL" id="JAUIZM010000007">
    <property type="protein sequence ID" value="KAK1376525.1"/>
    <property type="molecule type" value="Genomic_DNA"/>
</dbReference>
<reference evidence="4" key="1">
    <citation type="submission" date="2023-02" db="EMBL/GenBank/DDBJ databases">
        <title>Genome of toxic invasive species Heracleum sosnowskyi carries increased number of genes despite the absence of recent whole-genome duplications.</title>
        <authorList>
            <person name="Schelkunov M."/>
            <person name="Shtratnikova V."/>
            <person name="Makarenko M."/>
            <person name="Klepikova A."/>
            <person name="Omelchenko D."/>
            <person name="Novikova G."/>
            <person name="Obukhova E."/>
            <person name="Bogdanov V."/>
            <person name="Penin A."/>
            <person name="Logacheva M."/>
        </authorList>
    </citation>
    <scope>NUCLEOTIDE SEQUENCE</scope>
    <source>
        <strain evidence="4">Hsosn_3</strain>
        <tissue evidence="4">Leaf</tissue>
    </source>
</reference>
<dbReference type="Pfam" id="PF00078">
    <property type="entry name" value="RVT_1"/>
    <property type="match status" value="1"/>
</dbReference>
<dbReference type="Pfam" id="PF17919">
    <property type="entry name" value="RT_RNaseH_2"/>
    <property type="match status" value="1"/>
</dbReference>
<evidence type="ECO:0000313" key="4">
    <source>
        <dbReference type="EMBL" id="KAK1376525.1"/>
    </source>
</evidence>
<accession>A0AAD8I2R7</accession>
<dbReference type="PROSITE" id="PS50878">
    <property type="entry name" value="RT_POL"/>
    <property type="match status" value="1"/>
</dbReference>
<dbReference type="PANTHER" id="PTHR37984">
    <property type="entry name" value="PROTEIN CBG26694"/>
    <property type="match status" value="1"/>
</dbReference>
<dbReference type="InterPro" id="IPR002156">
    <property type="entry name" value="RNaseH_domain"/>
</dbReference>
<dbReference type="InterPro" id="IPR050951">
    <property type="entry name" value="Retrovirus_Pol_polyprotein"/>
</dbReference>